<feature type="compositionally biased region" description="Basic and acidic residues" evidence="5">
    <location>
        <begin position="338"/>
        <end position="355"/>
    </location>
</feature>
<dbReference type="InterPro" id="IPR037321">
    <property type="entry name" value="KIN17-like"/>
</dbReference>
<keyword evidence="4" id="KW-0862">Zinc</keyword>
<gene>
    <name evidence="7" type="ORF">HRR80_003029</name>
</gene>
<evidence type="ECO:0000259" key="6">
    <source>
        <dbReference type="PROSITE" id="PS00028"/>
    </source>
</evidence>
<keyword evidence="2" id="KW-0479">Metal-binding</keyword>
<evidence type="ECO:0000256" key="2">
    <source>
        <dbReference type="ARBA" id="ARBA00022723"/>
    </source>
</evidence>
<dbReference type="InterPro" id="IPR013087">
    <property type="entry name" value="Znf_C2H2_type"/>
</dbReference>
<dbReference type="GO" id="GO:0006260">
    <property type="term" value="P:DNA replication"/>
    <property type="evidence" value="ECO:0007669"/>
    <property type="project" value="TreeGrafter"/>
</dbReference>
<dbReference type="GO" id="GO:0005634">
    <property type="term" value="C:nucleus"/>
    <property type="evidence" value="ECO:0007669"/>
    <property type="project" value="TreeGrafter"/>
</dbReference>
<feature type="compositionally biased region" description="Low complexity" evidence="5">
    <location>
        <begin position="308"/>
        <end position="327"/>
    </location>
</feature>
<dbReference type="InterPro" id="IPR038254">
    <property type="entry name" value="KIN17_WH-like_sf"/>
</dbReference>
<accession>A0AAN6EXB0</accession>
<dbReference type="Pfam" id="PF10357">
    <property type="entry name" value="WH_KIN17"/>
    <property type="match status" value="1"/>
</dbReference>
<dbReference type="SMART" id="SM01253">
    <property type="entry name" value="Kin17_mid"/>
    <property type="match status" value="1"/>
</dbReference>
<evidence type="ECO:0000256" key="3">
    <source>
        <dbReference type="ARBA" id="ARBA00022771"/>
    </source>
</evidence>
<reference evidence="7" key="1">
    <citation type="submission" date="2023-01" db="EMBL/GenBank/DDBJ databases">
        <title>Exophiala dermititidis isolated from Cystic Fibrosis Patient.</title>
        <authorList>
            <person name="Kurbessoian T."/>
            <person name="Crocker A."/>
            <person name="Murante D."/>
            <person name="Hogan D.A."/>
            <person name="Stajich J.E."/>
        </authorList>
    </citation>
    <scope>NUCLEOTIDE SEQUENCE</scope>
    <source>
        <strain evidence="7">Ex8</strain>
    </source>
</reference>
<dbReference type="InterPro" id="IPR056767">
    <property type="entry name" value="C2H2-Znf_KIN17"/>
</dbReference>
<comment type="similarity">
    <text evidence="1">Belongs to the KIN17 family.</text>
</comment>
<evidence type="ECO:0000313" key="7">
    <source>
        <dbReference type="EMBL" id="KAJ8992988.1"/>
    </source>
</evidence>
<evidence type="ECO:0000256" key="1">
    <source>
        <dbReference type="ARBA" id="ARBA00008517"/>
    </source>
</evidence>
<dbReference type="PANTHER" id="PTHR12805">
    <property type="entry name" value="KIN17 KIN, ANTIGENIC DETERMINANT OF RECA PROTEIN HOMOLOG"/>
    <property type="match status" value="1"/>
</dbReference>
<dbReference type="PANTHER" id="PTHR12805:SF0">
    <property type="entry name" value="DNA_RNA-BINDING PROTEIN KIN17"/>
    <property type="match status" value="1"/>
</dbReference>
<sequence length="372" mass="41394">MPRAEVGSTKYIANKMKAKGLQRLRWYCQACSRQMRDENGFKCHVASESHVRQMQLIGEDPRKAINDFSNQFLKDFITLLRTGHGEKKVNVNQFYQEYISNKEHIHMNATKWASLTEFAKYLGREGICRVYEDEKNESKTGASGLLISWIDNSPEALRRQEALKKKERQDRGDEEREQKMIQEQIRRARREGMADVSDDEDTPEQGGDDQPVESNGVKRKDGEKIVLSFGAKKQAVPDTAKPPTPPSSDNDSMPEKADNGATSTSTAQASSTTASPNPEAASEASDQATKQPVSRAPVSLSLGAAPSKPKNVFAAAAKKNALGGTKKPIQINTSRPVSEAERIMKEELERKRRQEANGFKPGGNVFKKQRVA</sequence>
<name>A0AAN6EXB0_EXODE</name>
<dbReference type="PROSITE" id="PS00028">
    <property type="entry name" value="ZINC_FINGER_C2H2_1"/>
    <property type="match status" value="1"/>
</dbReference>
<keyword evidence="3" id="KW-0863">Zinc-finger</keyword>
<evidence type="ECO:0000313" key="8">
    <source>
        <dbReference type="Proteomes" id="UP001161757"/>
    </source>
</evidence>
<feature type="domain" description="C2H2-type" evidence="6">
    <location>
        <begin position="28"/>
        <end position="50"/>
    </location>
</feature>
<organism evidence="7 8">
    <name type="scientific">Exophiala dermatitidis</name>
    <name type="common">Black yeast-like fungus</name>
    <name type="synonym">Wangiella dermatitidis</name>
    <dbReference type="NCBI Taxonomy" id="5970"/>
    <lineage>
        <taxon>Eukaryota</taxon>
        <taxon>Fungi</taxon>
        <taxon>Dikarya</taxon>
        <taxon>Ascomycota</taxon>
        <taxon>Pezizomycotina</taxon>
        <taxon>Eurotiomycetes</taxon>
        <taxon>Chaetothyriomycetidae</taxon>
        <taxon>Chaetothyriales</taxon>
        <taxon>Herpotrichiellaceae</taxon>
        <taxon>Exophiala</taxon>
    </lineage>
</organism>
<dbReference type="EMBL" id="JAJGCB010000004">
    <property type="protein sequence ID" value="KAJ8992988.1"/>
    <property type="molecule type" value="Genomic_DNA"/>
</dbReference>
<dbReference type="FunFam" id="1.10.10.2030:FF:000001">
    <property type="entry name" value="DNA/RNA-binding protein KIN17, putative"/>
    <property type="match status" value="1"/>
</dbReference>
<dbReference type="GO" id="GO:0003690">
    <property type="term" value="F:double-stranded DNA binding"/>
    <property type="evidence" value="ECO:0007669"/>
    <property type="project" value="TreeGrafter"/>
</dbReference>
<dbReference type="GO" id="GO:0008270">
    <property type="term" value="F:zinc ion binding"/>
    <property type="evidence" value="ECO:0007669"/>
    <property type="project" value="UniProtKB-KW"/>
</dbReference>
<feature type="compositionally biased region" description="Low complexity" evidence="5">
    <location>
        <begin position="261"/>
        <end position="285"/>
    </location>
</feature>
<dbReference type="GO" id="GO:0006974">
    <property type="term" value="P:DNA damage response"/>
    <property type="evidence" value="ECO:0007669"/>
    <property type="project" value="TreeGrafter"/>
</dbReference>
<dbReference type="InterPro" id="IPR019447">
    <property type="entry name" value="DNA/RNA-bd_Kin17_WH-like_dom"/>
</dbReference>
<proteinExistence type="inferred from homology"/>
<dbReference type="AlphaFoldDB" id="A0AAN6EXB0"/>
<dbReference type="Gene3D" id="1.10.10.2030">
    <property type="entry name" value="DNA/RNA-binding protein Kin17, conserved domain"/>
    <property type="match status" value="1"/>
</dbReference>
<comment type="caution">
    <text evidence="7">The sequence shown here is derived from an EMBL/GenBank/DDBJ whole genome shotgun (WGS) entry which is preliminary data.</text>
</comment>
<dbReference type="SUPFAM" id="SSF57667">
    <property type="entry name" value="beta-beta-alpha zinc fingers"/>
    <property type="match status" value="1"/>
</dbReference>
<dbReference type="Pfam" id="PF25095">
    <property type="entry name" value="C2H2-zf_KIN17"/>
    <property type="match status" value="1"/>
</dbReference>
<evidence type="ECO:0000256" key="4">
    <source>
        <dbReference type="ARBA" id="ARBA00022833"/>
    </source>
</evidence>
<feature type="compositionally biased region" description="Acidic residues" evidence="5">
    <location>
        <begin position="196"/>
        <end position="211"/>
    </location>
</feature>
<protein>
    <recommendedName>
        <fullName evidence="6">C2H2-type domain-containing protein</fullName>
    </recommendedName>
</protein>
<feature type="region of interest" description="Disordered" evidence="5">
    <location>
        <begin position="185"/>
        <end position="372"/>
    </location>
</feature>
<evidence type="ECO:0000256" key="5">
    <source>
        <dbReference type="SAM" id="MobiDB-lite"/>
    </source>
</evidence>
<dbReference type="InterPro" id="IPR036236">
    <property type="entry name" value="Znf_C2H2_sf"/>
</dbReference>
<dbReference type="Proteomes" id="UP001161757">
    <property type="component" value="Unassembled WGS sequence"/>
</dbReference>